<dbReference type="eggNOG" id="KOG0272">
    <property type="taxonomic scope" value="Eukaryota"/>
</dbReference>
<dbReference type="PROSITE" id="PS50082">
    <property type="entry name" value="WD_REPEATS_2"/>
    <property type="match status" value="2"/>
</dbReference>
<dbReference type="SUPFAM" id="SSF50978">
    <property type="entry name" value="WD40 repeat-like"/>
    <property type="match status" value="1"/>
</dbReference>
<dbReference type="GO" id="GO:1990234">
    <property type="term" value="C:transferase complex"/>
    <property type="evidence" value="ECO:0007669"/>
    <property type="project" value="UniProtKB-ARBA"/>
</dbReference>
<reference evidence="6" key="3">
    <citation type="submission" date="2016-03" db="UniProtKB">
        <authorList>
            <consortium name="EnsemblProtists"/>
        </authorList>
    </citation>
    <scope>IDENTIFICATION</scope>
</reference>
<dbReference type="GeneID" id="17310133"/>
<dbReference type="InterPro" id="IPR036322">
    <property type="entry name" value="WD40_repeat_dom_sf"/>
</dbReference>
<gene>
    <name evidence="5" type="ORF">GUITHDRAFT_101038</name>
</gene>
<dbReference type="PANTHER" id="PTHR22847">
    <property type="entry name" value="WD40 REPEAT PROTEIN"/>
    <property type="match status" value="1"/>
</dbReference>
<dbReference type="InterPro" id="IPR015943">
    <property type="entry name" value="WD40/YVTN_repeat-like_dom_sf"/>
</dbReference>
<organism evidence="5">
    <name type="scientific">Guillardia theta (strain CCMP2712)</name>
    <name type="common">Cryptophyte</name>
    <dbReference type="NCBI Taxonomy" id="905079"/>
    <lineage>
        <taxon>Eukaryota</taxon>
        <taxon>Cryptophyceae</taxon>
        <taxon>Pyrenomonadales</taxon>
        <taxon>Geminigeraceae</taxon>
        <taxon>Guillardia</taxon>
    </lineage>
</organism>
<evidence type="ECO:0000313" key="7">
    <source>
        <dbReference type="Proteomes" id="UP000011087"/>
    </source>
</evidence>
<feature type="repeat" description="WD" evidence="3">
    <location>
        <begin position="642"/>
        <end position="677"/>
    </location>
</feature>
<dbReference type="EMBL" id="JH992970">
    <property type="protein sequence ID" value="EKX53337.1"/>
    <property type="molecule type" value="Genomic_DNA"/>
</dbReference>
<dbReference type="KEGG" id="gtt:GUITHDRAFT_101038"/>
<dbReference type="InterPro" id="IPR011989">
    <property type="entry name" value="ARM-like"/>
</dbReference>
<dbReference type="SUPFAM" id="SSF48371">
    <property type="entry name" value="ARM repeat"/>
    <property type="match status" value="1"/>
</dbReference>
<dbReference type="InterPro" id="IPR001680">
    <property type="entry name" value="WD40_rpt"/>
</dbReference>
<dbReference type="PANTHER" id="PTHR22847:SF637">
    <property type="entry name" value="WD REPEAT DOMAIN 5B"/>
    <property type="match status" value="1"/>
</dbReference>
<name>L1JYB1_GUITC</name>
<evidence type="ECO:0000256" key="1">
    <source>
        <dbReference type="ARBA" id="ARBA00022574"/>
    </source>
</evidence>
<dbReference type="STRING" id="905079.L1JYB1"/>
<dbReference type="SUPFAM" id="SSF50998">
    <property type="entry name" value="Quinoprotein alcohol dehydrogenase-like"/>
    <property type="match status" value="1"/>
</dbReference>
<accession>L1JYB1</accession>
<dbReference type="InterPro" id="IPR016024">
    <property type="entry name" value="ARM-type_fold"/>
</dbReference>
<dbReference type="SMART" id="SM00320">
    <property type="entry name" value="WD40"/>
    <property type="match status" value="9"/>
</dbReference>
<dbReference type="InterPro" id="IPR011047">
    <property type="entry name" value="Quinoprotein_ADH-like_sf"/>
</dbReference>
<dbReference type="Proteomes" id="UP000011087">
    <property type="component" value="Unassembled WGS sequence"/>
</dbReference>
<evidence type="ECO:0000313" key="6">
    <source>
        <dbReference type="EnsemblProtists" id="EKX53337"/>
    </source>
</evidence>
<dbReference type="PROSITE" id="PS00678">
    <property type="entry name" value="WD_REPEATS_1"/>
    <property type="match status" value="1"/>
</dbReference>
<dbReference type="EnsemblProtists" id="EKX53337">
    <property type="protein sequence ID" value="EKX53337"/>
    <property type="gene ID" value="GUITHDRAFT_101038"/>
</dbReference>
<evidence type="ECO:0000256" key="3">
    <source>
        <dbReference type="PROSITE-ProRule" id="PRU00221"/>
    </source>
</evidence>
<evidence type="ECO:0000313" key="5">
    <source>
        <dbReference type="EMBL" id="EKX53337.1"/>
    </source>
</evidence>
<dbReference type="RefSeq" id="XP_005840317.1">
    <property type="nucleotide sequence ID" value="XM_005840260.1"/>
</dbReference>
<dbReference type="Pfam" id="PF00400">
    <property type="entry name" value="WD40"/>
    <property type="match status" value="2"/>
</dbReference>
<keyword evidence="7" id="KW-1185">Reference proteome</keyword>
<keyword evidence="2" id="KW-0677">Repeat</keyword>
<evidence type="ECO:0000256" key="4">
    <source>
        <dbReference type="SAM" id="MobiDB-lite"/>
    </source>
</evidence>
<dbReference type="HOGENOM" id="CLU_259720_0_0_1"/>
<dbReference type="Gene3D" id="1.25.10.10">
    <property type="entry name" value="Leucine-rich Repeat Variant"/>
    <property type="match status" value="1"/>
</dbReference>
<dbReference type="InterPro" id="IPR019775">
    <property type="entry name" value="WD40_repeat_CS"/>
</dbReference>
<reference evidence="5 7" key="1">
    <citation type="journal article" date="2012" name="Nature">
        <title>Algal genomes reveal evolutionary mosaicism and the fate of nucleomorphs.</title>
        <authorList>
            <consortium name="DOE Joint Genome Institute"/>
            <person name="Curtis B.A."/>
            <person name="Tanifuji G."/>
            <person name="Burki F."/>
            <person name="Gruber A."/>
            <person name="Irimia M."/>
            <person name="Maruyama S."/>
            <person name="Arias M.C."/>
            <person name="Ball S.G."/>
            <person name="Gile G.H."/>
            <person name="Hirakawa Y."/>
            <person name="Hopkins J.F."/>
            <person name="Kuo A."/>
            <person name="Rensing S.A."/>
            <person name="Schmutz J."/>
            <person name="Symeonidi A."/>
            <person name="Elias M."/>
            <person name="Eveleigh R.J."/>
            <person name="Herman E.K."/>
            <person name="Klute M.J."/>
            <person name="Nakayama T."/>
            <person name="Obornik M."/>
            <person name="Reyes-Prieto A."/>
            <person name="Armbrust E.V."/>
            <person name="Aves S.J."/>
            <person name="Beiko R.G."/>
            <person name="Coutinho P."/>
            <person name="Dacks J.B."/>
            <person name="Durnford D.G."/>
            <person name="Fast N.M."/>
            <person name="Green B.R."/>
            <person name="Grisdale C.J."/>
            <person name="Hempel F."/>
            <person name="Henrissat B."/>
            <person name="Hoppner M.P."/>
            <person name="Ishida K."/>
            <person name="Kim E."/>
            <person name="Koreny L."/>
            <person name="Kroth P.G."/>
            <person name="Liu Y."/>
            <person name="Malik S.B."/>
            <person name="Maier U.G."/>
            <person name="McRose D."/>
            <person name="Mock T."/>
            <person name="Neilson J.A."/>
            <person name="Onodera N.T."/>
            <person name="Poole A.M."/>
            <person name="Pritham E.J."/>
            <person name="Richards T.A."/>
            <person name="Rocap G."/>
            <person name="Roy S.W."/>
            <person name="Sarai C."/>
            <person name="Schaack S."/>
            <person name="Shirato S."/>
            <person name="Slamovits C.H."/>
            <person name="Spencer D.F."/>
            <person name="Suzuki S."/>
            <person name="Worden A.Z."/>
            <person name="Zauner S."/>
            <person name="Barry K."/>
            <person name="Bell C."/>
            <person name="Bharti A.K."/>
            <person name="Crow J.A."/>
            <person name="Grimwood J."/>
            <person name="Kramer R."/>
            <person name="Lindquist E."/>
            <person name="Lucas S."/>
            <person name="Salamov A."/>
            <person name="McFadden G.I."/>
            <person name="Lane C.E."/>
            <person name="Keeling P.J."/>
            <person name="Gray M.W."/>
            <person name="Grigoriev I.V."/>
            <person name="Archibald J.M."/>
        </authorList>
    </citation>
    <scope>NUCLEOTIDE SEQUENCE</scope>
    <source>
        <strain evidence="5 7">CCMP2712</strain>
    </source>
</reference>
<protein>
    <submittedName>
        <fullName evidence="5 6">Uncharacterized protein</fullName>
    </submittedName>
</protein>
<dbReference type="PaxDb" id="55529-EKX53337"/>
<dbReference type="PROSITE" id="PS50294">
    <property type="entry name" value="WD_REPEATS_REGION"/>
    <property type="match status" value="2"/>
</dbReference>
<reference evidence="7" key="2">
    <citation type="submission" date="2012-11" db="EMBL/GenBank/DDBJ databases">
        <authorList>
            <person name="Kuo A."/>
            <person name="Curtis B.A."/>
            <person name="Tanifuji G."/>
            <person name="Burki F."/>
            <person name="Gruber A."/>
            <person name="Irimia M."/>
            <person name="Maruyama S."/>
            <person name="Arias M.C."/>
            <person name="Ball S.G."/>
            <person name="Gile G.H."/>
            <person name="Hirakawa Y."/>
            <person name="Hopkins J.F."/>
            <person name="Rensing S.A."/>
            <person name="Schmutz J."/>
            <person name="Symeonidi A."/>
            <person name="Elias M."/>
            <person name="Eveleigh R.J."/>
            <person name="Herman E.K."/>
            <person name="Klute M.J."/>
            <person name="Nakayama T."/>
            <person name="Obornik M."/>
            <person name="Reyes-Prieto A."/>
            <person name="Armbrust E.V."/>
            <person name="Aves S.J."/>
            <person name="Beiko R.G."/>
            <person name="Coutinho P."/>
            <person name="Dacks J.B."/>
            <person name="Durnford D.G."/>
            <person name="Fast N.M."/>
            <person name="Green B.R."/>
            <person name="Grisdale C."/>
            <person name="Hempe F."/>
            <person name="Henrissat B."/>
            <person name="Hoppner M.P."/>
            <person name="Ishida K.-I."/>
            <person name="Kim E."/>
            <person name="Koreny L."/>
            <person name="Kroth P.G."/>
            <person name="Liu Y."/>
            <person name="Malik S.-B."/>
            <person name="Maier U.G."/>
            <person name="McRose D."/>
            <person name="Mock T."/>
            <person name="Neilson J.A."/>
            <person name="Onodera N.T."/>
            <person name="Poole A.M."/>
            <person name="Pritham E.J."/>
            <person name="Richards T.A."/>
            <person name="Rocap G."/>
            <person name="Roy S.W."/>
            <person name="Sarai C."/>
            <person name="Schaack S."/>
            <person name="Shirato S."/>
            <person name="Slamovits C.H."/>
            <person name="Spencer D.F."/>
            <person name="Suzuki S."/>
            <person name="Worden A.Z."/>
            <person name="Zauner S."/>
            <person name="Barry K."/>
            <person name="Bell C."/>
            <person name="Bharti A.K."/>
            <person name="Crow J.A."/>
            <person name="Grimwood J."/>
            <person name="Kramer R."/>
            <person name="Lindquist E."/>
            <person name="Lucas S."/>
            <person name="Salamov A."/>
            <person name="McFadden G.I."/>
            <person name="Lane C.E."/>
            <person name="Keeling P.J."/>
            <person name="Gray M.W."/>
            <person name="Grigoriev I.V."/>
            <person name="Archibald J.M."/>
        </authorList>
    </citation>
    <scope>NUCLEOTIDE SEQUENCE</scope>
    <source>
        <strain evidence="7">CCMP2712</strain>
    </source>
</reference>
<evidence type="ECO:0000256" key="2">
    <source>
        <dbReference type="ARBA" id="ARBA00022737"/>
    </source>
</evidence>
<feature type="repeat" description="WD" evidence="3">
    <location>
        <begin position="785"/>
        <end position="826"/>
    </location>
</feature>
<proteinExistence type="predicted"/>
<dbReference type="Gene3D" id="2.130.10.10">
    <property type="entry name" value="YVTN repeat-like/Quinoprotein amine dehydrogenase"/>
    <property type="match status" value="4"/>
</dbReference>
<feature type="region of interest" description="Disordered" evidence="4">
    <location>
        <begin position="1082"/>
        <end position="1113"/>
    </location>
</feature>
<sequence length="1323" mass="146864">MTDSALDASLAKRKLLEDKRRHAREDILRNEWGEDLNLVDDAKTKAKQGARGTQKLRHVASRHDSSHSLFAWTIPYRKHSGGQASTVASSASELDCELVSNEEARITCVSFAGHAPAVVLGDENGFLCLWRWIRGKWRGGKKTRAHDSAVMALDCVLVDVMRPLTLLFSSSRSSAVKVWRLTGEDELVMSACVETRLSSPSLCRSFLLSRREGEEVRVVLAVSSRAGETKLFLSTAAQEDTSNVADDSTMTERLQEGGGGGLKWWREMGELQGHKSKIVFLDIFYFHQYHDNKRNISSSIKYTSTDNKSNKGIITASLDGKVRIWSLTVSEDSLLEYRWDCLSCLDGIVNTSMQPQPFCTSEVLPGVLVAGERSHVQVWGLKLAQEGDKGLTVSMKKLDEKQEHVSDVSGLAARTDGFLILSSDNHGSVVVWMWEKEEGEEEEEEKVQLVAVRKMQVCSGSISALKFNRVLSMVSRLVLVCNDKLVKVLDTRRVVEVNEHTPLFLVDVWYPEIESSRALRAAKKDARYVQGRWNKDAHVDEKKRFYSMRENFSIALDSDLNLLFATVDVPDGAIRMWYHNFKKNKIKYSQDSSVCCMTVAKTSRNIFLVIGTIDGTIKLVDTSSTSPAMNMRGVNLKRAGAGRAHDAKITTLQASQDQPLLLSASLDGNIILWDLDSQLLRLHFTFHQDIRLASFSSSSLYCAFSSSPPADEHVLHVEKIHVYNLKHGTQVCSPLTRHASRVSCLSLDPRAGRSLASCAVGDHAVTVVHLEGMDEDGRDLPDVQLEGHEQDVTQILHDCTGCLLFSSSLDGDVRMWDPRTGVCLAVLRGKGQAVFNVALSLARGSSTSSSSHRMLAAVASSGEINVWDVEKRACYAVCTLKDFLTKQMEGRRSKLCNDLLGHAWYDEHGQVTSSPPHGLDSPTSSAVAAWMPYSHGRRLASLLLRVSLSDPLVEWERGRHRRKLMIQKRKVEQEQEQARLPKSKQKLMRFKGRRKEEEEAALLDPLSLEQSVKQRQQAVVHLLSHLRLSSPGHLGAKVALVRLLQAEDETLRSLGALGLGLLGNKTEEEELRKRFEQWLSDARRGSGGGEEEEEEEHGGGLATKQGEGDDSAARRKEQLLAYWQKCDGETKKLGEEENKCEESYKKIIETSKAKHEIETLLSDRADAGGGGRGGGDFTQESLRVEQHKKMMMMEETLAELDAQLLQLLSSYLELQRQHSALVDEAAIRCIALMLQDKSPAVVKCAICSLGFLCPPGIPSIIRLVLPSLSHPHDEIRDFAALCIGNLSRGASDSLVLLLHVVEAPNVSKDAILSALKAATFVLR</sequence>
<keyword evidence="1 3" id="KW-0853">WD repeat</keyword>